<evidence type="ECO:0008006" key="4">
    <source>
        <dbReference type="Google" id="ProtNLM"/>
    </source>
</evidence>
<dbReference type="PROSITE" id="PS51257">
    <property type="entry name" value="PROKAR_LIPOPROTEIN"/>
    <property type="match status" value="1"/>
</dbReference>
<evidence type="ECO:0000313" key="3">
    <source>
        <dbReference type="Proteomes" id="UP000295164"/>
    </source>
</evidence>
<evidence type="ECO:0000256" key="1">
    <source>
        <dbReference type="SAM" id="SignalP"/>
    </source>
</evidence>
<dbReference type="EMBL" id="SKFH01000002">
    <property type="protein sequence ID" value="TCZ74470.1"/>
    <property type="molecule type" value="Genomic_DNA"/>
</dbReference>
<dbReference type="Proteomes" id="UP000295164">
    <property type="component" value="Unassembled WGS sequence"/>
</dbReference>
<comment type="caution">
    <text evidence="2">The sequence shown here is derived from an EMBL/GenBank/DDBJ whole genome shotgun (WGS) entry which is preliminary data.</text>
</comment>
<dbReference type="AlphaFoldDB" id="A0A4R4E6Q2"/>
<dbReference type="GO" id="GO:0020037">
    <property type="term" value="F:heme binding"/>
    <property type="evidence" value="ECO:0007669"/>
    <property type="project" value="InterPro"/>
</dbReference>
<organism evidence="2 3">
    <name type="scientific">Flaviaesturariibacter aridisoli</name>
    <dbReference type="NCBI Taxonomy" id="2545761"/>
    <lineage>
        <taxon>Bacteria</taxon>
        <taxon>Pseudomonadati</taxon>
        <taxon>Bacteroidota</taxon>
        <taxon>Chitinophagia</taxon>
        <taxon>Chitinophagales</taxon>
        <taxon>Chitinophagaceae</taxon>
        <taxon>Flaviaestuariibacter</taxon>
    </lineage>
</organism>
<gene>
    <name evidence="2" type="ORF">E0486_02260</name>
</gene>
<evidence type="ECO:0000313" key="2">
    <source>
        <dbReference type="EMBL" id="TCZ74470.1"/>
    </source>
</evidence>
<accession>A0A4R4E6Q2</accession>
<keyword evidence="3" id="KW-1185">Reference proteome</keyword>
<dbReference type="InterPro" id="IPR036909">
    <property type="entry name" value="Cyt_c-like_dom_sf"/>
</dbReference>
<dbReference type="SUPFAM" id="SSF46626">
    <property type="entry name" value="Cytochrome c"/>
    <property type="match status" value="1"/>
</dbReference>
<dbReference type="GO" id="GO:0009055">
    <property type="term" value="F:electron transfer activity"/>
    <property type="evidence" value="ECO:0007669"/>
    <property type="project" value="InterPro"/>
</dbReference>
<dbReference type="OrthoDB" id="1524066at2"/>
<protein>
    <recommendedName>
        <fullName evidence="4">Cytochrome c domain-containing protein</fullName>
    </recommendedName>
</protein>
<keyword evidence="1" id="KW-0732">Signal</keyword>
<name>A0A4R4E6Q2_9BACT</name>
<proteinExistence type="predicted"/>
<dbReference type="RefSeq" id="WP_131850516.1">
    <property type="nucleotide sequence ID" value="NZ_SKFH01000002.1"/>
</dbReference>
<feature type="signal peptide" evidence="1">
    <location>
        <begin position="1"/>
        <end position="18"/>
    </location>
</feature>
<sequence>MKKTLLLTFLSAAVLAGAFSCSHSKKEALNGLCNASGSSYSAHILPVLQNSCYSCHSAANADAQGSRRILEGHANVLIYVQNGLLMSAIRHEAPASFMPKNGPMLDDCTIARFQAWVDAGAPNN</sequence>
<reference evidence="2 3" key="1">
    <citation type="submission" date="2019-03" db="EMBL/GenBank/DDBJ databases">
        <authorList>
            <person name="Kim M.K.M."/>
        </authorList>
    </citation>
    <scope>NUCLEOTIDE SEQUENCE [LARGE SCALE GENOMIC DNA]</scope>
    <source>
        <strain evidence="2 3">17J68-15</strain>
    </source>
</reference>
<feature type="chain" id="PRO_5020676596" description="Cytochrome c domain-containing protein" evidence="1">
    <location>
        <begin position="19"/>
        <end position="124"/>
    </location>
</feature>